<gene>
    <name evidence="2" type="ORF">DFR70_1021019</name>
</gene>
<name>A0A318KE07_9NOCA</name>
<dbReference type="InterPro" id="IPR035994">
    <property type="entry name" value="Nucleoside_phosphorylase_sf"/>
</dbReference>
<accession>A0A318KE07</accession>
<organism evidence="2 3">
    <name type="scientific">Nocardia tenerifensis</name>
    <dbReference type="NCBI Taxonomy" id="228006"/>
    <lineage>
        <taxon>Bacteria</taxon>
        <taxon>Bacillati</taxon>
        <taxon>Actinomycetota</taxon>
        <taxon>Actinomycetes</taxon>
        <taxon>Mycobacteriales</taxon>
        <taxon>Nocardiaceae</taxon>
        <taxon>Nocardia</taxon>
    </lineage>
</organism>
<sequence length="323" mass="34796">MTYDQSVPLRRWLVALTVFTMVVMAAGCGGGGDSSAGPVKVGVLVITMFDPEAEPWLRRESLPITVEVPTAYKPVHCNAEGLCVAETGQGKSNAAATMMAVLDSPKLDFTGAHFLTVGTAGAPPDQVTLGSATWARWVVDFDLGNHLVPAEAPSLPYGYRPVEDYNTAAYRLNDQLIETAFGLTEHAPLADSPEAAAERALFPGQAGRTPSVAKCDTVTGDDWFSGKELSDTARHIMGVRTKGQGSYCTTQMEDNATAAVLDRHGYLDRYLSLRTVSNFDQPYPGQSVLDHLEQQSAGFRLSIDNGYTLGRLVVDHFLKNPAR</sequence>
<dbReference type="PANTHER" id="PTHR38643">
    <property type="entry name" value="PURINE NUCLEOSIDE PERMEASE C285.05-RELATED"/>
    <property type="match status" value="1"/>
</dbReference>
<dbReference type="SUPFAM" id="SSF53167">
    <property type="entry name" value="Purine and uridine phosphorylases"/>
    <property type="match status" value="1"/>
</dbReference>
<feature type="transmembrane region" description="Helical" evidence="1">
    <location>
        <begin position="12"/>
        <end position="32"/>
    </location>
</feature>
<keyword evidence="1" id="KW-0472">Membrane</keyword>
<protein>
    <submittedName>
        <fullName evidence="2">Purine nucleoside permease</fullName>
    </submittedName>
</protein>
<dbReference type="AlphaFoldDB" id="A0A318KE07"/>
<reference evidence="2 3" key="1">
    <citation type="submission" date="2018-05" db="EMBL/GenBank/DDBJ databases">
        <title>Genomic Encyclopedia of Type Strains, Phase IV (KMG-IV): sequencing the most valuable type-strain genomes for metagenomic binning, comparative biology and taxonomic classification.</title>
        <authorList>
            <person name="Goeker M."/>
        </authorList>
    </citation>
    <scope>NUCLEOTIDE SEQUENCE [LARGE SCALE GENOMIC DNA]</scope>
    <source>
        <strain evidence="2 3">DSM 44704</strain>
    </source>
</reference>
<keyword evidence="3" id="KW-1185">Reference proteome</keyword>
<evidence type="ECO:0000313" key="2">
    <source>
        <dbReference type="EMBL" id="PXX69330.1"/>
    </source>
</evidence>
<dbReference type="PIRSF" id="PIRSF013171">
    <property type="entry name" value="Pur_nuclsid_perm"/>
    <property type="match status" value="1"/>
</dbReference>
<keyword evidence="1" id="KW-0812">Transmembrane</keyword>
<evidence type="ECO:0000256" key="1">
    <source>
        <dbReference type="SAM" id="Phobius"/>
    </source>
</evidence>
<proteinExistence type="predicted"/>
<dbReference type="Proteomes" id="UP000247569">
    <property type="component" value="Unassembled WGS sequence"/>
</dbReference>
<dbReference type="GO" id="GO:0055085">
    <property type="term" value="P:transmembrane transport"/>
    <property type="evidence" value="ECO:0007669"/>
    <property type="project" value="InterPro"/>
</dbReference>
<dbReference type="PANTHER" id="PTHR38643:SF1">
    <property type="entry name" value="PURINE NUCLEOSIDE PERMEASE C285.05-RELATED"/>
    <property type="match status" value="1"/>
</dbReference>
<dbReference type="Gene3D" id="3.40.50.1580">
    <property type="entry name" value="Nucleoside phosphorylase domain"/>
    <property type="match status" value="1"/>
</dbReference>
<dbReference type="GO" id="GO:0003824">
    <property type="term" value="F:catalytic activity"/>
    <property type="evidence" value="ECO:0007669"/>
    <property type="project" value="InterPro"/>
</dbReference>
<evidence type="ECO:0000313" key="3">
    <source>
        <dbReference type="Proteomes" id="UP000247569"/>
    </source>
</evidence>
<dbReference type="InterPro" id="IPR009486">
    <property type="entry name" value="Pur_nuclsid_perm"/>
</dbReference>
<dbReference type="GO" id="GO:0009116">
    <property type="term" value="P:nucleoside metabolic process"/>
    <property type="evidence" value="ECO:0007669"/>
    <property type="project" value="InterPro"/>
</dbReference>
<dbReference type="Pfam" id="PF06516">
    <property type="entry name" value="NUP"/>
    <property type="match status" value="1"/>
</dbReference>
<dbReference type="EMBL" id="QJKF01000002">
    <property type="protein sequence ID" value="PXX69330.1"/>
    <property type="molecule type" value="Genomic_DNA"/>
</dbReference>
<keyword evidence="1" id="KW-1133">Transmembrane helix</keyword>
<comment type="caution">
    <text evidence="2">The sequence shown here is derived from an EMBL/GenBank/DDBJ whole genome shotgun (WGS) entry which is preliminary data.</text>
</comment>